<organism evidence="1 2">
    <name type="scientific">Halapricum desulfuricans</name>
    <dbReference type="NCBI Taxonomy" id="2841257"/>
    <lineage>
        <taxon>Archaea</taxon>
        <taxon>Methanobacteriati</taxon>
        <taxon>Methanobacteriota</taxon>
        <taxon>Stenosarchaea group</taxon>
        <taxon>Halobacteria</taxon>
        <taxon>Halobacteriales</taxon>
        <taxon>Haloarculaceae</taxon>
        <taxon>Halapricum</taxon>
    </lineage>
</organism>
<geneLocation type="plasmid" evidence="1 2">
    <name>pHSR-Est01</name>
</geneLocation>
<dbReference type="Proteomes" id="UP000663292">
    <property type="component" value="Plasmid pHSR-Est01"/>
</dbReference>
<dbReference type="EMBL" id="CP064792">
    <property type="protein sequence ID" value="QSG16281.1"/>
    <property type="molecule type" value="Genomic_DNA"/>
</dbReference>
<reference evidence="1 2" key="1">
    <citation type="submission" date="2020-11" db="EMBL/GenBank/DDBJ databases">
        <title>Carbohydrate-dependent, anaerobic sulfur respiration: A novel catabolism in halophilic archaea.</title>
        <authorList>
            <person name="Sorokin D.Y."/>
            <person name="Messina E."/>
            <person name="Smedile F."/>
            <person name="La Cono V."/>
            <person name="Hallsworth J.E."/>
            <person name="Yakimov M.M."/>
        </authorList>
    </citation>
    <scope>NUCLEOTIDE SEQUENCE [LARGE SCALE GENOMIC DNA]</scope>
    <source>
        <strain evidence="1 2">HSR-Est</strain>
        <plasmid evidence="1 2">pHSR-Est01</plasmid>
    </source>
</reference>
<protein>
    <submittedName>
        <fullName evidence="1">DUF4380 family</fullName>
    </submittedName>
</protein>
<evidence type="ECO:0000313" key="2">
    <source>
        <dbReference type="Proteomes" id="UP000663292"/>
    </source>
</evidence>
<gene>
    <name evidence="1" type="ORF">HSEST_3017</name>
</gene>
<sequence length="290" mass="32642">MCAVSVTQTDNPRWGRCVQLANGTVRAEISTEIGPRILHFGFEDGTNEFRTYPEERDEFPQYGGHRLWHAPEAHSRTHVPDDLPVEYAIQDGVVRATREMDPGSPLRRELEVQMSPSQPSMTVTHRIHNEGHWPIKFAPWGLTVLKAGGTAVLPFCRQAPEDSLQPDRSIQFWPYTHPDDDRLHFDQEAITVQQNNDIDRPLKIGATVSDEWVAYVRDNRAFRKEITIDLDGLYPDGGSAVEVYTQPGFLELETLGTLETIDPDTCAVHTEVWTLLDNVSSIDALVDGAT</sequence>
<proteinExistence type="predicted"/>
<dbReference type="AlphaFoldDB" id="A0A897NVL6"/>
<keyword evidence="2" id="KW-1185">Reference proteome</keyword>
<name>A0A897NVL6_9EURY</name>
<accession>A0A897NVL6</accession>
<evidence type="ECO:0000313" key="1">
    <source>
        <dbReference type="EMBL" id="QSG16281.1"/>
    </source>
</evidence>
<keyword evidence="1" id="KW-0614">Plasmid</keyword>